<dbReference type="AlphaFoldDB" id="A0A8H3HYK5"/>
<proteinExistence type="predicted"/>
<accession>A0A8H3HYK5</accession>
<keyword evidence="2" id="KW-1185">Reference proteome</keyword>
<dbReference type="Proteomes" id="UP000664534">
    <property type="component" value="Unassembled WGS sequence"/>
</dbReference>
<dbReference type="InterPro" id="IPR036047">
    <property type="entry name" value="F-box-like_dom_sf"/>
</dbReference>
<comment type="caution">
    <text evidence="1">The sequence shown here is derived from an EMBL/GenBank/DDBJ whole genome shotgun (WGS) entry which is preliminary data.</text>
</comment>
<organism evidence="1 2">
    <name type="scientific">Imshaugia aleurites</name>
    <dbReference type="NCBI Taxonomy" id="172621"/>
    <lineage>
        <taxon>Eukaryota</taxon>
        <taxon>Fungi</taxon>
        <taxon>Dikarya</taxon>
        <taxon>Ascomycota</taxon>
        <taxon>Pezizomycotina</taxon>
        <taxon>Lecanoromycetes</taxon>
        <taxon>OSLEUM clade</taxon>
        <taxon>Lecanoromycetidae</taxon>
        <taxon>Lecanorales</taxon>
        <taxon>Lecanorineae</taxon>
        <taxon>Parmeliaceae</taxon>
        <taxon>Imshaugia</taxon>
    </lineage>
</organism>
<name>A0A8H3HYK5_9LECA</name>
<dbReference type="CDD" id="cd09917">
    <property type="entry name" value="F-box_SF"/>
    <property type="match status" value="1"/>
</dbReference>
<evidence type="ECO:0000313" key="1">
    <source>
        <dbReference type="EMBL" id="CAF9907807.1"/>
    </source>
</evidence>
<reference evidence="1" key="1">
    <citation type="submission" date="2021-03" db="EMBL/GenBank/DDBJ databases">
        <authorList>
            <person name="Tagirdzhanova G."/>
        </authorList>
    </citation>
    <scope>NUCLEOTIDE SEQUENCE</scope>
</reference>
<sequence>MSLLGLPTELIVHVFNSVDNIRSAAALGQTSRHFHSVWRHNLPSICDRVLPREIECYDQARQLLEARAQSDTVVGDSSLSIEENADAAVLRVRVLFTNADNAYKALEWFDVELTCTIFMTPEESEQPPRTCTCDPTDPDYQGYPTLKGVGRSRFMQGYYRTLSLIYLAGEESTRAYQFLASMHLLDFFRMLEVMDWMFFEYSGADMPHIHRTFPGYDSRPRDAGLDALDEYFYDVLERYEFLQHLESDLSILSGIEKPFNWRDWRLGTSDHLILHEDCLDHSMRKAESIALADLLPRLPKNSSFSSGYEVMPPEEYSEMRVPLVPEPRAQFVQRYHQRGRNSTCA</sequence>
<evidence type="ECO:0008006" key="3">
    <source>
        <dbReference type="Google" id="ProtNLM"/>
    </source>
</evidence>
<evidence type="ECO:0000313" key="2">
    <source>
        <dbReference type="Proteomes" id="UP000664534"/>
    </source>
</evidence>
<dbReference type="SUPFAM" id="SSF81383">
    <property type="entry name" value="F-box domain"/>
    <property type="match status" value="1"/>
</dbReference>
<gene>
    <name evidence="1" type="ORF">IMSHALPRED_006503</name>
</gene>
<dbReference type="EMBL" id="CAJPDT010000004">
    <property type="protein sequence ID" value="CAF9907807.1"/>
    <property type="molecule type" value="Genomic_DNA"/>
</dbReference>
<protein>
    <recommendedName>
        <fullName evidence="3">F-box domain-containing protein</fullName>
    </recommendedName>
</protein>
<dbReference type="OrthoDB" id="5365320at2759"/>